<feature type="coiled-coil region" evidence="1">
    <location>
        <begin position="77"/>
        <end position="132"/>
    </location>
</feature>
<name>A0A346RNZ0_9ABAC</name>
<accession>A0A346RNZ0</accession>
<evidence type="ECO:0000256" key="1">
    <source>
        <dbReference type="SAM" id="Coils"/>
    </source>
</evidence>
<evidence type="ECO:0000313" key="2">
    <source>
        <dbReference type="EMBL" id="AXS67787.1"/>
    </source>
</evidence>
<dbReference type="GeneID" id="65102240"/>
<evidence type="ECO:0000313" key="3">
    <source>
        <dbReference type="Proteomes" id="UP000500845"/>
    </source>
</evidence>
<protein>
    <submittedName>
        <fullName evidence="2">Adho121-like protein</fullName>
    </submittedName>
</protein>
<dbReference type="Proteomes" id="UP000500845">
    <property type="component" value="Segment"/>
</dbReference>
<keyword evidence="3" id="KW-1185">Reference proteome</keyword>
<dbReference type="EMBL" id="MH394321">
    <property type="protein sequence ID" value="AXS67787.1"/>
    <property type="molecule type" value="Genomic_DNA"/>
</dbReference>
<sequence>MLFLPCLYFFFLVSRNSYRVSLRGRQMINMTTFAFAFQISFGVRPSRNMSTLRNKSLVRSLTAANIESGEMFRFVTVKDLKKIARALELLKQAYQKMCEKNKRDKHEFEISTEKLKNTIRRKDTKIKQLQSKVKNYVYIVKELNYIRFYTKISEITKECRILAYRVSDDPSEARVICANLAEAKFGTRVDITPTRIKFHHYQEAEAFAQEIIRIFKNV</sequence>
<keyword evidence="1" id="KW-0175">Coiled coil</keyword>
<reference evidence="2 3" key="1">
    <citation type="journal article" date="2018" name="J. Invertebr. Pathol.">
        <title>Morphological, genetic and biological characterisation of a novel alphabaculovirus isolated from Cryptophlebia peltastica (Lepidoptera: Tortricidae).</title>
        <authorList>
            <person name="Marsberg T."/>
            <person name="Jukes M.D."/>
            <person name="Krejmer-Rabalska M."/>
            <person name="Rabalski L."/>
            <person name="Knox C.M."/>
            <person name="Moore S.D."/>
            <person name="Hill M.P."/>
            <person name="Szewczyk B."/>
        </authorList>
    </citation>
    <scope>NUCLEOTIDE SEQUENCE [LARGE SCALE GENOMIC DNA]</scope>
    <source>
        <strain evidence="2">SA</strain>
    </source>
</reference>
<proteinExistence type="predicted"/>
<dbReference type="KEGG" id="vg:65102240"/>
<dbReference type="RefSeq" id="YP_010086995.1">
    <property type="nucleotide sequence ID" value="NC_055500.1"/>
</dbReference>
<organism evidence="2 3">
    <name type="scientific">Cryptophlebia peltastica nucleopolyhedrovirus</name>
    <dbReference type="NCBI Taxonomy" id="2304025"/>
    <lineage>
        <taxon>Viruses</taxon>
        <taxon>Viruses incertae sedis</taxon>
        <taxon>Naldaviricetes</taxon>
        <taxon>Lefavirales</taxon>
        <taxon>Baculoviridae</taxon>
        <taxon>Alphabaculovirus</taxon>
        <taxon>Alphabaculovirus crypeltasticae</taxon>
    </lineage>
</organism>